<dbReference type="PANTHER" id="PTHR40260:SF2">
    <property type="entry name" value="BLR8190 PROTEIN"/>
    <property type="match status" value="1"/>
</dbReference>
<dbReference type="NCBIfam" id="TIGR02118">
    <property type="entry name" value="EthD family reductase"/>
    <property type="match status" value="1"/>
</dbReference>
<accession>A0A1L9PVT7</accession>
<dbReference type="GeneID" id="63733440"/>
<dbReference type="VEuPathDB" id="FungiDB:ASPVEDRAFT_86880"/>
<name>A0A1L9PVT7_ASPVE</name>
<dbReference type="EMBL" id="KV878133">
    <property type="protein sequence ID" value="OJJ05536.1"/>
    <property type="molecule type" value="Genomic_DNA"/>
</dbReference>
<dbReference type="PANTHER" id="PTHR40260">
    <property type="entry name" value="BLR8190 PROTEIN"/>
    <property type="match status" value="1"/>
</dbReference>
<dbReference type="AlphaFoldDB" id="A0A1L9PVT7"/>
<evidence type="ECO:0008006" key="4">
    <source>
        <dbReference type="Google" id="ProtNLM"/>
    </source>
</evidence>
<dbReference type="SUPFAM" id="SSF54909">
    <property type="entry name" value="Dimeric alpha+beta barrel"/>
    <property type="match status" value="1"/>
</dbReference>
<protein>
    <recommendedName>
        <fullName evidence="4">EthD domain-containing protein</fullName>
    </recommendedName>
</protein>
<dbReference type="OrthoDB" id="4892971at2759"/>
<dbReference type="InterPro" id="IPR009799">
    <property type="entry name" value="EthD_dom"/>
</dbReference>
<evidence type="ECO:0000256" key="1">
    <source>
        <dbReference type="ARBA" id="ARBA00005986"/>
    </source>
</evidence>
<evidence type="ECO:0000313" key="2">
    <source>
        <dbReference type="EMBL" id="OJJ05536.1"/>
    </source>
</evidence>
<gene>
    <name evidence="2" type="ORF">ASPVEDRAFT_86880</name>
</gene>
<dbReference type="InterPro" id="IPR011008">
    <property type="entry name" value="Dimeric_a/b-barrel"/>
</dbReference>
<evidence type="ECO:0000313" key="3">
    <source>
        <dbReference type="Proteomes" id="UP000184073"/>
    </source>
</evidence>
<comment type="similarity">
    <text evidence="1">Belongs to the tpcK family.</text>
</comment>
<keyword evidence="3" id="KW-1185">Reference proteome</keyword>
<dbReference type="Proteomes" id="UP000184073">
    <property type="component" value="Unassembled WGS sequence"/>
</dbReference>
<proteinExistence type="inferred from homology"/>
<dbReference type="RefSeq" id="XP_040671298.1">
    <property type="nucleotide sequence ID" value="XM_040817929.1"/>
</dbReference>
<reference evidence="3" key="1">
    <citation type="journal article" date="2017" name="Genome Biol.">
        <title>Comparative genomics reveals high biological diversity and specific adaptations in the industrially and medically important fungal genus Aspergillus.</title>
        <authorList>
            <person name="de Vries R.P."/>
            <person name="Riley R."/>
            <person name="Wiebenga A."/>
            <person name="Aguilar-Osorio G."/>
            <person name="Amillis S."/>
            <person name="Uchima C.A."/>
            <person name="Anderluh G."/>
            <person name="Asadollahi M."/>
            <person name="Askin M."/>
            <person name="Barry K."/>
            <person name="Battaglia E."/>
            <person name="Bayram O."/>
            <person name="Benocci T."/>
            <person name="Braus-Stromeyer S.A."/>
            <person name="Caldana C."/>
            <person name="Canovas D."/>
            <person name="Cerqueira G.C."/>
            <person name="Chen F."/>
            <person name="Chen W."/>
            <person name="Choi C."/>
            <person name="Clum A."/>
            <person name="Dos Santos R.A."/>
            <person name="Damasio A.R."/>
            <person name="Diallinas G."/>
            <person name="Emri T."/>
            <person name="Fekete E."/>
            <person name="Flipphi M."/>
            <person name="Freyberg S."/>
            <person name="Gallo A."/>
            <person name="Gournas C."/>
            <person name="Habgood R."/>
            <person name="Hainaut M."/>
            <person name="Harispe M.L."/>
            <person name="Henrissat B."/>
            <person name="Hilden K.S."/>
            <person name="Hope R."/>
            <person name="Hossain A."/>
            <person name="Karabika E."/>
            <person name="Karaffa L."/>
            <person name="Karanyi Z."/>
            <person name="Krasevec N."/>
            <person name="Kuo A."/>
            <person name="Kusch H."/>
            <person name="LaButti K."/>
            <person name="Lagendijk E.L."/>
            <person name="Lapidus A."/>
            <person name="Levasseur A."/>
            <person name="Lindquist E."/>
            <person name="Lipzen A."/>
            <person name="Logrieco A.F."/>
            <person name="MacCabe A."/>
            <person name="Maekelae M.R."/>
            <person name="Malavazi I."/>
            <person name="Melin P."/>
            <person name="Meyer V."/>
            <person name="Mielnichuk N."/>
            <person name="Miskei M."/>
            <person name="Molnar A.P."/>
            <person name="Mule G."/>
            <person name="Ngan C.Y."/>
            <person name="Orejas M."/>
            <person name="Orosz E."/>
            <person name="Ouedraogo J.P."/>
            <person name="Overkamp K.M."/>
            <person name="Park H.-S."/>
            <person name="Perrone G."/>
            <person name="Piumi F."/>
            <person name="Punt P.J."/>
            <person name="Ram A.F."/>
            <person name="Ramon A."/>
            <person name="Rauscher S."/>
            <person name="Record E."/>
            <person name="Riano-Pachon D.M."/>
            <person name="Robert V."/>
            <person name="Roehrig J."/>
            <person name="Ruller R."/>
            <person name="Salamov A."/>
            <person name="Salih N.S."/>
            <person name="Samson R.A."/>
            <person name="Sandor E."/>
            <person name="Sanguinetti M."/>
            <person name="Schuetze T."/>
            <person name="Sepcic K."/>
            <person name="Shelest E."/>
            <person name="Sherlock G."/>
            <person name="Sophianopoulou V."/>
            <person name="Squina F.M."/>
            <person name="Sun H."/>
            <person name="Susca A."/>
            <person name="Todd R.B."/>
            <person name="Tsang A."/>
            <person name="Unkles S.E."/>
            <person name="van de Wiele N."/>
            <person name="van Rossen-Uffink D."/>
            <person name="Oliveira J.V."/>
            <person name="Vesth T.C."/>
            <person name="Visser J."/>
            <person name="Yu J.-H."/>
            <person name="Zhou M."/>
            <person name="Andersen M.R."/>
            <person name="Archer D.B."/>
            <person name="Baker S.E."/>
            <person name="Benoit I."/>
            <person name="Brakhage A.A."/>
            <person name="Braus G.H."/>
            <person name="Fischer R."/>
            <person name="Frisvad J.C."/>
            <person name="Goldman G.H."/>
            <person name="Houbraken J."/>
            <person name="Oakley B."/>
            <person name="Pocsi I."/>
            <person name="Scazzocchio C."/>
            <person name="Seiboth B."/>
            <person name="vanKuyk P.A."/>
            <person name="Wortman J."/>
            <person name="Dyer P.S."/>
            <person name="Grigoriev I.V."/>
        </authorList>
    </citation>
    <scope>NUCLEOTIDE SEQUENCE [LARGE SCALE GENOMIC DNA]</scope>
    <source>
        <strain evidence="3">CBS 583.65</strain>
    </source>
</reference>
<dbReference type="Gene3D" id="3.30.70.100">
    <property type="match status" value="1"/>
</dbReference>
<dbReference type="GO" id="GO:0016491">
    <property type="term" value="F:oxidoreductase activity"/>
    <property type="evidence" value="ECO:0007669"/>
    <property type="project" value="InterPro"/>
</dbReference>
<sequence>MPAVQCIVAYPARKPNGELARFNLEYYLTKHMPMIDEYWGPCGLKAWDVFEFPLQSPLSGKDVEYSVLATLEFDSLEGLKNALQSKETRADVAMYCDVQPCIWVSEKVGSKCL</sequence>
<organism evidence="2 3">
    <name type="scientific">Aspergillus versicolor CBS 583.65</name>
    <dbReference type="NCBI Taxonomy" id="1036611"/>
    <lineage>
        <taxon>Eukaryota</taxon>
        <taxon>Fungi</taxon>
        <taxon>Dikarya</taxon>
        <taxon>Ascomycota</taxon>
        <taxon>Pezizomycotina</taxon>
        <taxon>Eurotiomycetes</taxon>
        <taxon>Eurotiomycetidae</taxon>
        <taxon>Eurotiales</taxon>
        <taxon>Aspergillaceae</taxon>
        <taxon>Aspergillus</taxon>
        <taxon>Aspergillus subgen. Nidulantes</taxon>
    </lineage>
</organism>